<dbReference type="RefSeq" id="XP_067494647.1">
    <property type="nucleotide sequence ID" value="XM_067629827.1"/>
</dbReference>
<proteinExistence type="predicted"/>
<protein>
    <recommendedName>
        <fullName evidence="3">F-box domain-containing protein</fullName>
    </recommendedName>
</protein>
<dbReference type="VEuPathDB" id="FungiDB:DFL_000124"/>
<dbReference type="Proteomes" id="UP000283090">
    <property type="component" value="Unassembled WGS sequence"/>
</dbReference>
<dbReference type="AlphaFoldDB" id="A0A437ACW1"/>
<dbReference type="OrthoDB" id="5343114at2759"/>
<gene>
    <name evidence="1" type="ORF">DFL_000124</name>
</gene>
<evidence type="ECO:0000313" key="2">
    <source>
        <dbReference type="Proteomes" id="UP000283090"/>
    </source>
</evidence>
<accession>A0A437ACW1</accession>
<sequence>MASLPSLLQELIHQISEDLSDQDDLLSLRLTCSSLNHKLHSLHLTSIYKTRRISFVPRSLHNLLKIASDPSGIGNRIEYLKIVDSNPYREIVSWPASESDSEVTVLRREAREKLTAAGRPFRREAEMIREEKDIEVLVEIFKRMEGLKEIEIEKSSELPTRWELNLLYPSLGLHPGARTPEVITAALKSGTKTLRRLSNSYATPKDAFSHDWFAETVPSFPHFPSAFPNLRSLEIAICKSKDSSVPLPRHERMVCEWLEVMGGVLEYVTRAVNLPHMTDLPKTKGLPRVLQLRSIGIDFKNLLGLLETCKDTLEEVKLLSCKALELKEGVFKLLKFLRGGVKGLRIFEAGLKTIKSGGKGIILSSFM</sequence>
<comment type="caution">
    <text evidence="1">The sequence shown here is derived from an EMBL/GenBank/DDBJ whole genome shotgun (WGS) entry which is preliminary data.</text>
</comment>
<organism evidence="1 2">
    <name type="scientific">Arthrobotrys flagrans</name>
    <name type="common">Nematode-trapping fungus</name>
    <name type="synonym">Trichothecium flagrans</name>
    <dbReference type="NCBI Taxonomy" id="97331"/>
    <lineage>
        <taxon>Eukaryota</taxon>
        <taxon>Fungi</taxon>
        <taxon>Dikarya</taxon>
        <taxon>Ascomycota</taxon>
        <taxon>Pezizomycotina</taxon>
        <taxon>Orbiliomycetes</taxon>
        <taxon>Orbiliales</taxon>
        <taxon>Orbiliaceae</taxon>
        <taxon>Arthrobotrys</taxon>
    </lineage>
</organism>
<evidence type="ECO:0000313" key="1">
    <source>
        <dbReference type="EMBL" id="RVD89103.1"/>
    </source>
</evidence>
<reference evidence="1 2" key="1">
    <citation type="submission" date="2019-01" db="EMBL/GenBank/DDBJ databases">
        <title>Intercellular communication is required for trap formation in the nematode-trapping fungus Duddingtonia flagrans.</title>
        <authorList>
            <person name="Youssar L."/>
            <person name="Wernet V."/>
            <person name="Hensel N."/>
            <person name="Hildebrandt H.-G."/>
            <person name="Fischer R."/>
        </authorList>
    </citation>
    <scope>NUCLEOTIDE SEQUENCE [LARGE SCALE GENOMIC DNA]</scope>
    <source>
        <strain evidence="1 2">CBS H-5679</strain>
    </source>
</reference>
<evidence type="ECO:0008006" key="3">
    <source>
        <dbReference type="Google" id="ProtNLM"/>
    </source>
</evidence>
<name>A0A437ACW1_ARTFL</name>
<dbReference type="EMBL" id="SAEB01000001">
    <property type="protein sequence ID" value="RVD89103.1"/>
    <property type="molecule type" value="Genomic_DNA"/>
</dbReference>
<dbReference type="GeneID" id="93582435"/>
<keyword evidence="2" id="KW-1185">Reference proteome</keyword>